<keyword evidence="4" id="KW-1185">Reference proteome</keyword>
<feature type="region of interest" description="Disordered" evidence="1">
    <location>
        <begin position="68"/>
        <end position="95"/>
    </location>
</feature>
<dbReference type="RefSeq" id="WP_085889623.1">
    <property type="nucleotide sequence ID" value="NZ_FWFN01000008.1"/>
</dbReference>
<evidence type="ECO:0000256" key="2">
    <source>
        <dbReference type="SAM" id="SignalP"/>
    </source>
</evidence>
<protein>
    <submittedName>
        <fullName evidence="3">Uncharacterized protein</fullName>
    </submittedName>
</protein>
<accession>A0A1X7A2Y3</accession>
<dbReference type="Proteomes" id="UP000193963">
    <property type="component" value="Unassembled WGS sequence"/>
</dbReference>
<feature type="signal peptide" evidence="2">
    <location>
        <begin position="1"/>
        <end position="27"/>
    </location>
</feature>
<evidence type="ECO:0000256" key="1">
    <source>
        <dbReference type="SAM" id="MobiDB-lite"/>
    </source>
</evidence>
<feature type="chain" id="PRO_5012552870" evidence="2">
    <location>
        <begin position="28"/>
        <end position="95"/>
    </location>
</feature>
<dbReference type="EMBL" id="FWFN01000008">
    <property type="protein sequence ID" value="SLN68618.1"/>
    <property type="molecule type" value="Genomic_DNA"/>
</dbReference>
<name>A0A1X7A2Y3_9RHOB</name>
<proteinExistence type="predicted"/>
<reference evidence="3 4" key="1">
    <citation type="submission" date="2017-03" db="EMBL/GenBank/DDBJ databases">
        <authorList>
            <person name="Afonso C.L."/>
            <person name="Miller P.J."/>
            <person name="Scott M.A."/>
            <person name="Spackman E."/>
            <person name="Goraichik I."/>
            <person name="Dimitrov K.M."/>
            <person name="Suarez D.L."/>
            <person name="Swayne D.E."/>
        </authorList>
    </citation>
    <scope>NUCLEOTIDE SEQUENCE [LARGE SCALE GENOMIC DNA]</scope>
    <source>
        <strain evidence="3 4">CECT 7751</strain>
    </source>
</reference>
<sequence>MTTRTAYVPALILAVALTGVAPGTSQADSDEGPTILSSLRNAARSSRLEDEYRRDTFDLHSGFGAIGADRGMSGNRIPGARRPDIWPADWAGQRD</sequence>
<dbReference type="AlphaFoldDB" id="A0A1X7A2Y3"/>
<evidence type="ECO:0000313" key="4">
    <source>
        <dbReference type="Proteomes" id="UP000193963"/>
    </source>
</evidence>
<evidence type="ECO:0000313" key="3">
    <source>
        <dbReference type="EMBL" id="SLN68618.1"/>
    </source>
</evidence>
<keyword evidence="2" id="KW-0732">Signal</keyword>
<gene>
    <name evidence="3" type="ORF">PSM7751_03603</name>
</gene>
<organism evidence="3 4">
    <name type="scientific">Pseudooceanicola marinus</name>
    <dbReference type="NCBI Taxonomy" id="396013"/>
    <lineage>
        <taxon>Bacteria</taxon>
        <taxon>Pseudomonadati</taxon>
        <taxon>Pseudomonadota</taxon>
        <taxon>Alphaproteobacteria</taxon>
        <taxon>Rhodobacterales</taxon>
        <taxon>Paracoccaceae</taxon>
        <taxon>Pseudooceanicola</taxon>
    </lineage>
</organism>